<evidence type="ECO:0000256" key="4">
    <source>
        <dbReference type="ARBA" id="ARBA00022692"/>
    </source>
</evidence>
<dbReference type="InterPro" id="IPR008969">
    <property type="entry name" value="CarboxyPept-like_regulatory"/>
</dbReference>
<dbReference type="Pfam" id="PF00593">
    <property type="entry name" value="TonB_dep_Rec_b-barrel"/>
    <property type="match status" value="1"/>
</dbReference>
<dbReference type="InterPro" id="IPR036942">
    <property type="entry name" value="Beta-barrel_TonB_sf"/>
</dbReference>
<dbReference type="InterPro" id="IPR039426">
    <property type="entry name" value="TonB-dep_rcpt-like"/>
</dbReference>
<comment type="caution">
    <text evidence="12">The sequence shown here is derived from an EMBL/GenBank/DDBJ whole genome shotgun (WGS) entry which is preliminary data.</text>
</comment>
<dbReference type="EMBL" id="JAKVQD010000002">
    <property type="protein sequence ID" value="MCH4552682.1"/>
    <property type="molecule type" value="Genomic_DNA"/>
</dbReference>
<evidence type="ECO:0000313" key="12">
    <source>
        <dbReference type="EMBL" id="MCH4552682.1"/>
    </source>
</evidence>
<evidence type="ECO:0000256" key="7">
    <source>
        <dbReference type="ARBA" id="ARBA00023237"/>
    </source>
</evidence>
<proteinExistence type="inferred from homology"/>
<dbReference type="InterPro" id="IPR023997">
    <property type="entry name" value="TonB-dep_OMP_SusC/RagA_CS"/>
</dbReference>
<dbReference type="Pfam" id="PF13715">
    <property type="entry name" value="CarbopepD_reg_2"/>
    <property type="match status" value="1"/>
</dbReference>
<evidence type="ECO:0000256" key="2">
    <source>
        <dbReference type="ARBA" id="ARBA00022448"/>
    </source>
</evidence>
<keyword evidence="7 8" id="KW-0998">Cell outer membrane</keyword>
<gene>
    <name evidence="12" type="ORF">MKW35_08620</name>
</gene>
<evidence type="ECO:0000256" key="1">
    <source>
        <dbReference type="ARBA" id="ARBA00004571"/>
    </source>
</evidence>
<evidence type="ECO:0000313" key="13">
    <source>
        <dbReference type="Proteomes" id="UP001156141"/>
    </source>
</evidence>
<dbReference type="NCBIfam" id="TIGR04057">
    <property type="entry name" value="SusC_RagA_signa"/>
    <property type="match status" value="1"/>
</dbReference>
<dbReference type="RefSeq" id="WP_240573012.1">
    <property type="nucleotide sequence ID" value="NZ_CP136709.1"/>
</dbReference>
<evidence type="ECO:0000256" key="8">
    <source>
        <dbReference type="PROSITE-ProRule" id="PRU01360"/>
    </source>
</evidence>
<dbReference type="InterPro" id="IPR037066">
    <property type="entry name" value="Plug_dom_sf"/>
</dbReference>
<comment type="subcellular location">
    <subcellularLocation>
        <location evidence="1 8">Cell outer membrane</location>
        <topology evidence="1 8">Multi-pass membrane protein</topology>
    </subcellularLocation>
</comment>
<dbReference type="Gene3D" id="2.170.130.10">
    <property type="entry name" value="TonB-dependent receptor, plug domain"/>
    <property type="match status" value="1"/>
</dbReference>
<dbReference type="PROSITE" id="PS52016">
    <property type="entry name" value="TONB_DEPENDENT_REC_3"/>
    <property type="match status" value="1"/>
</dbReference>
<comment type="similarity">
    <text evidence="8 9">Belongs to the TonB-dependent receptor family.</text>
</comment>
<dbReference type="SUPFAM" id="SSF56935">
    <property type="entry name" value="Porins"/>
    <property type="match status" value="1"/>
</dbReference>
<keyword evidence="12" id="KW-0675">Receptor</keyword>
<organism evidence="12 13">
    <name type="scientific">Aestuariibaculum lutulentum</name>
    <dbReference type="NCBI Taxonomy" id="2920935"/>
    <lineage>
        <taxon>Bacteria</taxon>
        <taxon>Pseudomonadati</taxon>
        <taxon>Bacteroidota</taxon>
        <taxon>Flavobacteriia</taxon>
        <taxon>Flavobacteriales</taxon>
        <taxon>Flavobacteriaceae</taxon>
    </lineage>
</organism>
<dbReference type="Proteomes" id="UP001156141">
    <property type="component" value="Unassembled WGS sequence"/>
</dbReference>
<evidence type="ECO:0000259" key="11">
    <source>
        <dbReference type="Pfam" id="PF07715"/>
    </source>
</evidence>
<feature type="domain" description="TonB-dependent receptor-like beta-barrel" evidence="10">
    <location>
        <begin position="517"/>
        <end position="895"/>
    </location>
</feature>
<reference evidence="12" key="1">
    <citation type="submission" date="2022-02" db="EMBL/GenBank/DDBJ databases">
        <title>Aestuariibaculum sp., a marine bacterium isolated from sediment in Guangxi.</title>
        <authorList>
            <person name="Ying J."/>
        </authorList>
    </citation>
    <scope>NUCLEOTIDE SEQUENCE</scope>
    <source>
        <strain evidence="12">L182</strain>
    </source>
</reference>
<evidence type="ECO:0000256" key="6">
    <source>
        <dbReference type="ARBA" id="ARBA00023136"/>
    </source>
</evidence>
<feature type="domain" description="TonB-dependent receptor plug" evidence="11">
    <location>
        <begin position="238"/>
        <end position="338"/>
    </location>
</feature>
<accession>A0ABS9RIH1</accession>
<dbReference type="SUPFAM" id="SSF49464">
    <property type="entry name" value="Carboxypeptidase regulatory domain-like"/>
    <property type="match status" value="1"/>
</dbReference>
<keyword evidence="5 9" id="KW-0798">TonB box</keyword>
<dbReference type="InterPro" id="IPR023996">
    <property type="entry name" value="TonB-dep_OMP_SusC/RagA"/>
</dbReference>
<keyword evidence="13" id="KW-1185">Reference proteome</keyword>
<protein>
    <submittedName>
        <fullName evidence="12">TonB-dependent receptor</fullName>
    </submittedName>
</protein>
<evidence type="ECO:0000256" key="3">
    <source>
        <dbReference type="ARBA" id="ARBA00022452"/>
    </source>
</evidence>
<evidence type="ECO:0000256" key="5">
    <source>
        <dbReference type="ARBA" id="ARBA00023077"/>
    </source>
</evidence>
<name>A0ABS9RIH1_9FLAO</name>
<dbReference type="InterPro" id="IPR000531">
    <property type="entry name" value="Beta-barrel_TonB"/>
</dbReference>
<keyword evidence="2 8" id="KW-0813">Transport</keyword>
<dbReference type="NCBIfam" id="TIGR04056">
    <property type="entry name" value="OMP_RagA_SusC"/>
    <property type="match status" value="1"/>
</dbReference>
<sequence>MKKLLNKERSHHSSLRSFDLKVKLSTLLMFLVFFSLQANNSYSQKTKLSLELNNVTVSRLIDEIESTSEFRFVYKINAVNLTRNISIHAKKQSIAFILDQVFAETETAYNIVDRQIFLLKRVESEPPIITMVATDVNQPQDLTLKGSVIDTNGQPLPGANIIEKGTTNGTQSDFDGNFTLDVSNRNAILTISYVGFKPKEVNVSGQTMLKITLEEETAALEEVVLIGYGVQKKALVTGASVQVSGENLEKMNTVNALQAMQGQTPGVQITSTSGQPGESLNVVIRGVGSTAGSTPLYVVDGILTGDISYLNNSDIESISVLKDAASAAIYGSQASNGVILVSTKKGKRGSAAQLTFDQYYGLQSVARKIDLLNATEYAVMLNEAAVNSGKNPYFTNDEIATLGEGTNWMDEMFVDNAVTQNYSLGVSGGTEASVYSGSLSYLGQEGVVGGKDLSNYERYNFRFNSEHKLYNDILTVGENLSFAYINQNGISVGNQYNNALRSAFRVSPLLPMYDADGNYYNTFNDTDPWLNGSSNPYAEMIYNNQNESNNQKLLGNVYLQIEPIKNLTFKTTLGLDYYAGEGHSYSPIYELSIYSFRRQNGTSQSMNKGKSLTWDNLLTYKFDVAENHHFETMVGSSSINYDGTYISGSNVDNVFSGLNNAWLDNTTNKLGAPLMSLGGGKSENKRMSYFGRLNYNFKDKYLLNATFRADGSSNFHPDNRWGYFPSISGGWVVTNEDFLSTSTAINFLKIRASWGQVGNQNVGAFQYLAPIKTDNTNYIFGGEEGVLTPGAYPNRLPNPDLKWETSEQLNIGLDARFFKNNLSVNFDWYEKTNKDWLILAPILATAGADAPYINGGNVVNTGVELALSYQNHIGGFNYTIAANGAYNKNEVGKIPTADGIIHGLSNELYDNSQEFYRAQDGFPLGYFWGYKTAGVFQNQDEIDNSLQPNAAPGDIIYADVNGDNIINSEDKTEIGDPNPDFTYGFTFSGNYGAFDFSLTANGVAGNQIVQSYRNPGALGNYTSAILQRWTGEGSSNTMPRVTEDGRNFSQFSDLYVQDGDFLRLTNLTFGLDLAKIKQSNKFFAKEFRIYFSALNLYTFTKYDGMDPEIGFGSSDSTQSFSSGVDVGYYPRPRTFMMGLNVKL</sequence>
<dbReference type="InterPro" id="IPR012910">
    <property type="entry name" value="Plug_dom"/>
</dbReference>
<dbReference type="Gene3D" id="2.40.170.20">
    <property type="entry name" value="TonB-dependent receptor, beta-barrel domain"/>
    <property type="match status" value="1"/>
</dbReference>
<evidence type="ECO:0000259" key="10">
    <source>
        <dbReference type="Pfam" id="PF00593"/>
    </source>
</evidence>
<dbReference type="Gene3D" id="2.60.40.1120">
    <property type="entry name" value="Carboxypeptidase-like, regulatory domain"/>
    <property type="match status" value="1"/>
</dbReference>
<keyword evidence="3 8" id="KW-1134">Transmembrane beta strand</keyword>
<dbReference type="Pfam" id="PF07715">
    <property type="entry name" value="Plug"/>
    <property type="match status" value="1"/>
</dbReference>
<evidence type="ECO:0000256" key="9">
    <source>
        <dbReference type="RuleBase" id="RU003357"/>
    </source>
</evidence>
<keyword evidence="4 8" id="KW-0812">Transmembrane</keyword>
<keyword evidence="6 8" id="KW-0472">Membrane</keyword>